<feature type="compositionally biased region" description="Gly residues" evidence="10">
    <location>
        <begin position="10"/>
        <end position="19"/>
    </location>
</feature>
<dbReference type="PROSITE" id="PS50217">
    <property type="entry name" value="BZIP"/>
    <property type="match status" value="1"/>
</dbReference>
<keyword evidence="13" id="KW-1185">Reference proteome</keyword>
<dbReference type="Pfam" id="PF00170">
    <property type="entry name" value="bZIP_1"/>
    <property type="match status" value="1"/>
</dbReference>
<evidence type="ECO:0000256" key="5">
    <source>
        <dbReference type="ARBA" id="ARBA00023159"/>
    </source>
</evidence>
<dbReference type="InterPro" id="IPR046347">
    <property type="entry name" value="bZIP_sf"/>
</dbReference>
<comment type="subcellular location">
    <subcellularLocation>
        <location evidence="1">Nucleus</location>
    </subcellularLocation>
</comment>
<dbReference type="SUPFAM" id="SSF57959">
    <property type="entry name" value="Leucine zipper domain"/>
    <property type="match status" value="1"/>
</dbReference>
<keyword evidence="3" id="KW-0805">Transcription regulation</keyword>
<evidence type="ECO:0000259" key="11">
    <source>
        <dbReference type="PROSITE" id="PS50217"/>
    </source>
</evidence>
<evidence type="ECO:0000256" key="6">
    <source>
        <dbReference type="ARBA" id="ARBA00023163"/>
    </source>
</evidence>
<feature type="coiled-coil region" evidence="9">
    <location>
        <begin position="189"/>
        <end position="258"/>
    </location>
</feature>
<comment type="function">
    <text evidence="8">Transcription factor probably involved in vascular development and shoot tissue organization. Binds to the DNA sequence 5'-CCGAGTGTGCCCCTGG-3' present in the promoter region Box II of the phloem-specific rice tungro bacilliform virus (RTBV) promoter. May regulate tissue-specific expression of the RTBV promoter and virus replication.</text>
</comment>
<feature type="compositionally biased region" description="Pro residues" evidence="10">
    <location>
        <begin position="23"/>
        <end position="37"/>
    </location>
</feature>
<dbReference type="EMBL" id="JAUUTY010000007">
    <property type="protein sequence ID" value="KAK1606755.1"/>
    <property type="molecule type" value="Genomic_DNA"/>
</dbReference>
<feature type="domain" description="BZIP" evidence="11">
    <location>
        <begin position="171"/>
        <end position="234"/>
    </location>
</feature>
<evidence type="ECO:0000313" key="13">
    <source>
        <dbReference type="Proteomes" id="UP001231189"/>
    </source>
</evidence>
<sequence length="367" mass="39726">MKMYRPPVQSGGGGGGGGCNVLPPKPSLSLSPPPTEPPESDISHMPDSPARSLGHRRAHSEIIGLPDDLDLGVTGACGDGPSLSDENEEELFSMFLDTEKFNAQLREASETGSSCASAGPRPRHHHSHSMDASSSFDAEQLLGTPATEGMSTVDAKKAMSNAKLAELALVDPKKAKRIWANRQSAARSKERKMRYISELERKVQTLHAEATTLSTQLALLHRDTAGLSTENSELKMRLQNVEQQVRLQDALNDALKSELQRLKIATGQMGSNVGGMNFMGPPPPHSFGGNQPIFHIQGQAAMQPMHQMQMRPHHQQPLLHPLQLQAQQLQLHQQAAAGAAQPPNLKMKRTISAPNQWIGGWSESSGN</sequence>
<feature type="region of interest" description="Disordered" evidence="10">
    <location>
        <begin position="1"/>
        <end position="57"/>
    </location>
</feature>
<dbReference type="InterPro" id="IPR044759">
    <property type="entry name" value="bZIP_RF2"/>
</dbReference>
<dbReference type="AlphaFoldDB" id="A0AAD8VJ88"/>
<name>A0AAD8VJ88_LOLMU</name>
<evidence type="ECO:0000256" key="3">
    <source>
        <dbReference type="ARBA" id="ARBA00023015"/>
    </source>
</evidence>
<dbReference type="Proteomes" id="UP001231189">
    <property type="component" value="Unassembled WGS sequence"/>
</dbReference>
<proteinExistence type="inferred from homology"/>
<dbReference type="GO" id="GO:0003677">
    <property type="term" value="F:DNA binding"/>
    <property type="evidence" value="ECO:0007669"/>
    <property type="project" value="UniProtKB-KW"/>
</dbReference>
<dbReference type="PROSITE" id="PS51257">
    <property type="entry name" value="PROKAR_LIPOPROTEIN"/>
    <property type="match status" value="1"/>
</dbReference>
<dbReference type="CDD" id="cd14703">
    <property type="entry name" value="bZIP_plant_RF2"/>
    <property type="match status" value="1"/>
</dbReference>
<dbReference type="Gene3D" id="1.20.5.170">
    <property type="match status" value="1"/>
</dbReference>
<evidence type="ECO:0000256" key="4">
    <source>
        <dbReference type="ARBA" id="ARBA00023125"/>
    </source>
</evidence>
<accession>A0AAD8VJ88</accession>
<dbReference type="PANTHER" id="PTHR13690">
    <property type="entry name" value="TRANSCRIPTION FACTOR POSF21-RELATED"/>
    <property type="match status" value="1"/>
</dbReference>
<keyword evidence="9" id="KW-0175">Coiled coil</keyword>
<gene>
    <name evidence="12" type="ORF">QYE76_030428</name>
</gene>
<evidence type="ECO:0000256" key="2">
    <source>
        <dbReference type="ARBA" id="ARBA00007163"/>
    </source>
</evidence>
<comment type="similarity">
    <text evidence="2">Belongs to the bZIP family.</text>
</comment>
<protein>
    <recommendedName>
        <fullName evidence="11">BZIP domain-containing protein</fullName>
    </recommendedName>
</protein>
<keyword evidence="6" id="KW-0804">Transcription</keyword>
<organism evidence="12 13">
    <name type="scientific">Lolium multiflorum</name>
    <name type="common">Italian ryegrass</name>
    <name type="synonym">Lolium perenne subsp. multiflorum</name>
    <dbReference type="NCBI Taxonomy" id="4521"/>
    <lineage>
        <taxon>Eukaryota</taxon>
        <taxon>Viridiplantae</taxon>
        <taxon>Streptophyta</taxon>
        <taxon>Embryophyta</taxon>
        <taxon>Tracheophyta</taxon>
        <taxon>Spermatophyta</taxon>
        <taxon>Magnoliopsida</taxon>
        <taxon>Liliopsida</taxon>
        <taxon>Poales</taxon>
        <taxon>Poaceae</taxon>
        <taxon>BOP clade</taxon>
        <taxon>Pooideae</taxon>
        <taxon>Poodae</taxon>
        <taxon>Poeae</taxon>
        <taxon>Poeae Chloroplast Group 2 (Poeae type)</taxon>
        <taxon>Loliodinae</taxon>
        <taxon>Loliinae</taxon>
        <taxon>Lolium</taxon>
    </lineage>
</organism>
<evidence type="ECO:0000256" key="1">
    <source>
        <dbReference type="ARBA" id="ARBA00004123"/>
    </source>
</evidence>
<evidence type="ECO:0000256" key="8">
    <source>
        <dbReference type="ARBA" id="ARBA00054342"/>
    </source>
</evidence>
<keyword evidence="4" id="KW-0238">DNA-binding</keyword>
<dbReference type="GO" id="GO:0003700">
    <property type="term" value="F:DNA-binding transcription factor activity"/>
    <property type="evidence" value="ECO:0007669"/>
    <property type="project" value="InterPro"/>
</dbReference>
<dbReference type="InterPro" id="IPR004827">
    <property type="entry name" value="bZIP"/>
</dbReference>
<dbReference type="SMART" id="SM00338">
    <property type="entry name" value="BRLZ"/>
    <property type="match status" value="1"/>
</dbReference>
<dbReference type="GO" id="GO:0005634">
    <property type="term" value="C:nucleus"/>
    <property type="evidence" value="ECO:0007669"/>
    <property type="project" value="UniProtKB-SubCell"/>
</dbReference>
<dbReference type="FunFam" id="1.20.5.170:FF:000009">
    <property type="entry name" value="probable transcription factor PosF21"/>
    <property type="match status" value="1"/>
</dbReference>
<evidence type="ECO:0000256" key="10">
    <source>
        <dbReference type="SAM" id="MobiDB-lite"/>
    </source>
</evidence>
<evidence type="ECO:0000256" key="7">
    <source>
        <dbReference type="ARBA" id="ARBA00023242"/>
    </source>
</evidence>
<evidence type="ECO:0000256" key="9">
    <source>
        <dbReference type="SAM" id="Coils"/>
    </source>
</evidence>
<dbReference type="PANTHER" id="PTHR13690:SF121">
    <property type="entry name" value="BZIP TRANSCRIPTION FACTOR SUPERFAMILY PROTEIN-RELATED"/>
    <property type="match status" value="1"/>
</dbReference>
<feature type="region of interest" description="Disordered" evidence="10">
    <location>
        <begin position="106"/>
        <end position="135"/>
    </location>
</feature>
<reference evidence="12" key="1">
    <citation type="submission" date="2023-07" db="EMBL/GenBank/DDBJ databases">
        <title>A chromosome-level genome assembly of Lolium multiflorum.</title>
        <authorList>
            <person name="Chen Y."/>
            <person name="Copetti D."/>
            <person name="Kolliker R."/>
            <person name="Studer B."/>
        </authorList>
    </citation>
    <scope>NUCLEOTIDE SEQUENCE</scope>
    <source>
        <strain evidence="12">02402/16</strain>
        <tissue evidence="12">Leaf</tissue>
    </source>
</reference>
<comment type="caution">
    <text evidence="12">The sequence shown here is derived from an EMBL/GenBank/DDBJ whole genome shotgun (WGS) entry which is preliminary data.</text>
</comment>
<keyword evidence="7" id="KW-0539">Nucleus</keyword>
<keyword evidence="5" id="KW-0010">Activator</keyword>
<evidence type="ECO:0000313" key="12">
    <source>
        <dbReference type="EMBL" id="KAK1606755.1"/>
    </source>
</evidence>